<comment type="caution">
    <text evidence="2">The sequence shown here is derived from an EMBL/GenBank/DDBJ whole genome shotgun (WGS) entry which is preliminary data.</text>
</comment>
<dbReference type="AlphaFoldDB" id="A0AB34J9Y2"/>
<reference evidence="2 3" key="1">
    <citation type="journal article" date="2024" name="Science">
        <title>Giant polyketide synthase enzymes in the biosynthesis of giant marine polyether toxins.</title>
        <authorList>
            <person name="Fallon T.R."/>
            <person name="Shende V.V."/>
            <person name="Wierzbicki I.H."/>
            <person name="Pendleton A.L."/>
            <person name="Watervoot N.F."/>
            <person name="Auber R.P."/>
            <person name="Gonzalez D.J."/>
            <person name="Wisecaver J.H."/>
            <person name="Moore B.S."/>
        </authorList>
    </citation>
    <scope>NUCLEOTIDE SEQUENCE [LARGE SCALE GENOMIC DNA]</scope>
    <source>
        <strain evidence="2 3">12B1</strain>
    </source>
</reference>
<evidence type="ECO:0008006" key="4">
    <source>
        <dbReference type="Google" id="ProtNLM"/>
    </source>
</evidence>
<evidence type="ECO:0000256" key="1">
    <source>
        <dbReference type="SAM" id="MobiDB-lite"/>
    </source>
</evidence>
<sequence length="267" mass="29385">MSSPASASASASTPAPAAPAAALDTPGDAHARTTHLLELPDELLLSLLSYAADDDYAMLVLPLVCRALRRLCVHAALAACRLASRVRQVVDALPARRAKPQPLAWVIGHAWGALVEAKAFFAEGRSLQQRVDAFEAVPAALATLRTLLLWAAALEPSTPPCSSAEETFLAHEKRRQEALNARSHSLLRKTTSGDDRRLLREEAERQAKRQLDATCRRMWKQMGQQQRSHWQKTVAKAQDQWRRECEAAELTANAARSLLQQLDQLHV</sequence>
<organism evidence="2 3">
    <name type="scientific">Prymnesium parvum</name>
    <name type="common">Toxic golden alga</name>
    <dbReference type="NCBI Taxonomy" id="97485"/>
    <lineage>
        <taxon>Eukaryota</taxon>
        <taxon>Haptista</taxon>
        <taxon>Haptophyta</taxon>
        <taxon>Prymnesiophyceae</taxon>
        <taxon>Prymnesiales</taxon>
        <taxon>Prymnesiaceae</taxon>
        <taxon>Prymnesium</taxon>
    </lineage>
</organism>
<dbReference type="EMBL" id="JBGBPQ010000010">
    <property type="protein sequence ID" value="KAL1518624.1"/>
    <property type="molecule type" value="Genomic_DNA"/>
</dbReference>
<name>A0AB34J9Y2_PRYPA</name>
<feature type="region of interest" description="Disordered" evidence="1">
    <location>
        <begin position="1"/>
        <end position="26"/>
    </location>
</feature>
<keyword evidence="3" id="KW-1185">Reference proteome</keyword>
<gene>
    <name evidence="2" type="ORF">AB1Y20_002912</name>
</gene>
<feature type="compositionally biased region" description="Low complexity" evidence="1">
    <location>
        <begin position="1"/>
        <end position="22"/>
    </location>
</feature>
<proteinExistence type="predicted"/>
<accession>A0AB34J9Y2</accession>
<dbReference type="Proteomes" id="UP001515480">
    <property type="component" value="Unassembled WGS sequence"/>
</dbReference>
<evidence type="ECO:0000313" key="2">
    <source>
        <dbReference type="EMBL" id="KAL1518624.1"/>
    </source>
</evidence>
<evidence type="ECO:0000313" key="3">
    <source>
        <dbReference type="Proteomes" id="UP001515480"/>
    </source>
</evidence>
<protein>
    <recommendedName>
        <fullName evidence="4">F-box domain-containing protein</fullName>
    </recommendedName>
</protein>